<dbReference type="AlphaFoldDB" id="A0A951UUQ6"/>
<evidence type="ECO:0000313" key="2">
    <source>
        <dbReference type="EMBL" id="MBW4669866.1"/>
    </source>
</evidence>
<reference evidence="2" key="1">
    <citation type="submission" date="2021-05" db="EMBL/GenBank/DDBJ databases">
        <authorList>
            <person name="Pietrasiak N."/>
            <person name="Ward R."/>
            <person name="Stajich J.E."/>
            <person name="Kurbessoian T."/>
        </authorList>
    </citation>
    <scope>NUCLEOTIDE SEQUENCE</scope>
    <source>
        <strain evidence="2">GSE-NOS-MK-12-04C</strain>
    </source>
</reference>
<proteinExistence type="predicted"/>
<name>A0A951UUQ6_9CYAN</name>
<dbReference type="Proteomes" id="UP000729701">
    <property type="component" value="Unassembled WGS sequence"/>
</dbReference>
<reference evidence="2" key="2">
    <citation type="journal article" date="2022" name="Microbiol. Resour. Announc.">
        <title>Metagenome Sequencing to Explore Phylogenomics of Terrestrial Cyanobacteria.</title>
        <authorList>
            <person name="Ward R.D."/>
            <person name="Stajich J.E."/>
            <person name="Johansen J.R."/>
            <person name="Huntemann M."/>
            <person name="Clum A."/>
            <person name="Foster B."/>
            <person name="Foster B."/>
            <person name="Roux S."/>
            <person name="Palaniappan K."/>
            <person name="Varghese N."/>
            <person name="Mukherjee S."/>
            <person name="Reddy T.B.K."/>
            <person name="Daum C."/>
            <person name="Copeland A."/>
            <person name="Chen I.A."/>
            <person name="Ivanova N.N."/>
            <person name="Kyrpides N.C."/>
            <person name="Shapiro N."/>
            <person name="Eloe-Fadrosh E.A."/>
            <person name="Pietrasiak N."/>
        </authorList>
    </citation>
    <scope>NUCLEOTIDE SEQUENCE</scope>
    <source>
        <strain evidence="2">GSE-NOS-MK-12-04C</strain>
    </source>
</reference>
<feature type="region of interest" description="Disordered" evidence="1">
    <location>
        <begin position="48"/>
        <end position="106"/>
    </location>
</feature>
<dbReference type="EMBL" id="JAHHGZ010000025">
    <property type="protein sequence ID" value="MBW4669866.1"/>
    <property type="molecule type" value="Genomic_DNA"/>
</dbReference>
<accession>A0A951UUQ6</accession>
<feature type="compositionally biased region" description="Polar residues" evidence="1">
    <location>
        <begin position="67"/>
        <end position="94"/>
    </location>
</feature>
<evidence type="ECO:0000313" key="3">
    <source>
        <dbReference type="Proteomes" id="UP000729701"/>
    </source>
</evidence>
<gene>
    <name evidence="2" type="ORF">KME60_21245</name>
</gene>
<organism evidence="2 3">
    <name type="scientific">Cyanomargarita calcarea GSE-NOS-MK-12-04C</name>
    <dbReference type="NCBI Taxonomy" id="2839659"/>
    <lineage>
        <taxon>Bacteria</taxon>
        <taxon>Bacillati</taxon>
        <taxon>Cyanobacteriota</taxon>
        <taxon>Cyanophyceae</taxon>
        <taxon>Nostocales</taxon>
        <taxon>Cyanomargaritaceae</taxon>
        <taxon>Cyanomargarita</taxon>
    </lineage>
</organism>
<protein>
    <submittedName>
        <fullName evidence="2">Uncharacterized protein</fullName>
    </submittedName>
</protein>
<evidence type="ECO:0000256" key="1">
    <source>
        <dbReference type="SAM" id="MobiDB-lite"/>
    </source>
</evidence>
<feature type="compositionally biased region" description="Polar residues" evidence="1">
    <location>
        <begin position="48"/>
        <end position="59"/>
    </location>
</feature>
<sequence>MKFRLLSAFLLSVSAISPFLVPSLTPKAQALGCVATSVGVQVDISGSRTGGRQTNNASQKIGEDCVGNSSTNTSTQVHKGSNSANQTRTSNQQLGRGRSGRAGVGDVRTNIHIPVKVYNPAADRNFMKNVPGR</sequence>
<comment type="caution">
    <text evidence="2">The sequence shown here is derived from an EMBL/GenBank/DDBJ whole genome shotgun (WGS) entry which is preliminary data.</text>
</comment>